<feature type="region of interest" description="Disordered" evidence="1">
    <location>
        <begin position="1"/>
        <end position="31"/>
    </location>
</feature>
<organism evidence="2 3">
    <name type="scientific">Portunus trituberculatus</name>
    <name type="common">Swimming crab</name>
    <name type="synonym">Neptunus trituberculatus</name>
    <dbReference type="NCBI Taxonomy" id="210409"/>
    <lineage>
        <taxon>Eukaryota</taxon>
        <taxon>Metazoa</taxon>
        <taxon>Ecdysozoa</taxon>
        <taxon>Arthropoda</taxon>
        <taxon>Crustacea</taxon>
        <taxon>Multicrustacea</taxon>
        <taxon>Malacostraca</taxon>
        <taxon>Eumalacostraca</taxon>
        <taxon>Eucarida</taxon>
        <taxon>Decapoda</taxon>
        <taxon>Pleocyemata</taxon>
        <taxon>Brachyura</taxon>
        <taxon>Eubrachyura</taxon>
        <taxon>Portunoidea</taxon>
        <taxon>Portunidae</taxon>
        <taxon>Portuninae</taxon>
        <taxon>Portunus</taxon>
    </lineage>
</organism>
<name>A0A5B7GS27_PORTR</name>
<gene>
    <name evidence="2" type="ORF">E2C01_055737</name>
</gene>
<evidence type="ECO:0000313" key="2">
    <source>
        <dbReference type="EMBL" id="MPC61662.1"/>
    </source>
</evidence>
<dbReference type="AlphaFoldDB" id="A0A5B7GS27"/>
<keyword evidence="3" id="KW-1185">Reference proteome</keyword>
<evidence type="ECO:0000256" key="1">
    <source>
        <dbReference type="SAM" id="MobiDB-lite"/>
    </source>
</evidence>
<reference evidence="2 3" key="1">
    <citation type="submission" date="2019-05" db="EMBL/GenBank/DDBJ databases">
        <title>Another draft genome of Portunus trituberculatus and its Hox gene families provides insights of decapod evolution.</title>
        <authorList>
            <person name="Jeong J.-H."/>
            <person name="Song I."/>
            <person name="Kim S."/>
            <person name="Choi T."/>
            <person name="Kim D."/>
            <person name="Ryu S."/>
            <person name="Kim W."/>
        </authorList>
    </citation>
    <scope>NUCLEOTIDE SEQUENCE [LARGE SCALE GENOMIC DNA]</scope>
    <source>
        <tissue evidence="2">Muscle</tissue>
    </source>
</reference>
<accession>A0A5B7GS27</accession>
<evidence type="ECO:0000313" key="3">
    <source>
        <dbReference type="Proteomes" id="UP000324222"/>
    </source>
</evidence>
<protein>
    <submittedName>
        <fullName evidence="2">Uncharacterized protein</fullName>
    </submittedName>
</protein>
<dbReference type="Proteomes" id="UP000324222">
    <property type="component" value="Unassembled WGS sequence"/>
</dbReference>
<proteinExistence type="predicted"/>
<dbReference type="EMBL" id="VSRR010018758">
    <property type="protein sequence ID" value="MPC61662.1"/>
    <property type="molecule type" value="Genomic_DNA"/>
</dbReference>
<sequence length="76" mass="8368">MKVNKQIVNSSVGSGRHNTEIPRRRPFPRHCQSVPRAANHQINQSLVGSGGADEQYRNMAISQYGSGRSTANEPHV</sequence>
<comment type="caution">
    <text evidence="2">The sequence shown here is derived from an EMBL/GenBank/DDBJ whole genome shotgun (WGS) entry which is preliminary data.</text>
</comment>
<feature type="compositionally biased region" description="Polar residues" evidence="1">
    <location>
        <begin position="1"/>
        <end position="13"/>
    </location>
</feature>